<protein>
    <submittedName>
        <fullName evidence="1">Uncharacterized protein</fullName>
    </submittedName>
</protein>
<dbReference type="EMBL" id="AMCI01008780">
    <property type="protein sequence ID" value="EJW90527.1"/>
    <property type="molecule type" value="Genomic_DNA"/>
</dbReference>
<name>J9FLR3_9ZZZZ</name>
<feature type="non-terminal residue" evidence="1">
    <location>
        <position position="45"/>
    </location>
</feature>
<reference evidence="1" key="1">
    <citation type="journal article" date="2012" name="PLoS ONE">
        <title>Gene sets for utilization of primary and secondary nutrition supplies in the distal gut of endangered iberian lynx.</title>
        <authorList>
            <person name="Alcaide M."/>
            <person name="Messina E."/>
            <person name="Richter M."/>
            <person name="Bargiela R."/>
            <person name="Peplies J."/>
            <person name="Huws S.A."/>
            <person name="Newbold C.J."/>
            <person name="Golyshin P.N."/>
            <person name="Simon M.A."/>
            <person name="Lopez G."/>
            <person name="Yakimov M.M."/>
            <person name="Ferrer M."/>
        </authorList>
    </citation>
    <scope>NUCLEOTIDE SEQUENCE</scope>
</reference>
<accession>J9FLR3</accession>
<proteinExistence type="predicted"/>
<gene>
    <name evidence="1" type="ORF">EVA_21367</name>
</gene>
<evidence type="ECO:0000313" key="1">
    <source>
        <dbReference type="EMBL" id="EJW90527.1"/>
    </source>
</evidence>
<sequence length="45" mass="4701">MSVCAQETVLVFKGAVTDTNGKGIANVLCKALNAKDSLLAYSISR</sequence>
<dbReference type="AlphaFoldDB" id="J9FLR3"/>
<organism evidence="1">
    <name type="scientific">gut metagenome</name>
    <dbReference type="NCBI Taxonomy" id="749906"/>
    <lineage>
        <taxon>unclassified sequences</taxon>
        <taxon>metagenomes</taxon>
        <taxon>organismal metagenomes</taxon>
    </lineage>
</organism>
<comment type="caution">
    <text evidence="1">The sequence shown here is derived from an EMBL/GenBank/DDBJ whole genome shotgun (WGS) entry which is preliminary data.</text>
</comment>